<feature type="domain" description="Nephrocystin 3-like N-terminal" evidence="2">
    <location>
        <begin position="93"/>
        <end position="260"/>
    </location>
</feature>
<keyword evidence="4" id="KW-1185">Reference proteome</keyword>
<dbReference type="Gene3D" id="3.40.50.300">
    <property type="entry name" value="P-loop containing nucleotide triphosphate hydrolases"/>
    <property type="match status" value="1"/>
</dbReference>
<reference evidence="3 4" key="1">
    <citation type="submission" date="2024-01" db="EMBL/GenBank/DDBJ databases">
        <title>A draft genome for the cacao thread blight pathogen Marasmiellus scandens.</title>
        <authorList>
            <person name="Baruah I.K."/>
            <person name="Leung J."/>
            <person name="Bukari Y."/>
            <person name="Amoako-Attah I."/>
            <person name="Meinhardt L.W."/>
            <person name="Bailey B.A."/>
            <person name="Cohen S.P."/>
        </authorList>
    </citation>
    <scope>NUCLEOTIDE SEQUENCE [LARGE SCALE GENOMIC DNA]</scope>
    <source>
        <strain evidence="3 4">GH-19</strain>
    </source>
</reference>
<evidence type="ECO:0000313" key="3">
    <source>
        <dbReference type="EMBL" id="KAK7446338.1"/>
    </source>
</evidence>
<gene>
    <name evidence="3" type="ORF">VKT23_014544</name>
</gene>
<dbReference type="SUPFAM" id="SSF52540">
    <property type="entry name" value="P-loop containing nucleoside triphosphate hydrolases"/>
    <property type="match status" value="1"/>
</dbReference>
<comment type="caution">
    <text evidence="3">The sequence shown here is derived from an EMBL/GenBank/DDBJ whole genome shotgun (WGS) entry which is preliminary data.</text>
</comment>
<name>A0ABR1J041_9AGAR</name>
<evidence type="ECO:0000313" key="4">
    <source>
        <dbReference type="Proteomes" id="UP001498398"/>
    </source>
</evidence>
<dbReference type="InterPro" id="IPR027417">
    <property type="entry name" value="P-loop_NTPase"/>
</dbReference>
<dbReference type="PANTHER" id="PTHR10039">
    <property type="entry name" value="AMELOGENIN"/>
    <property type="match status" value="1"/>
</dbReference>
<organism evidence="3 4">
    <name type="scientific">Marasmiellus scandens</name>
    <dbReference type="NCBI Taxonomy" id="2682957"/>
    <lineage>
        <taxon>Eukaryota</taxon>
        <taxon>Fungi</taxon>
        <taxon>Dikarya</taxon>
        <taxon>Basidiomycota</taxon>
        <taxon>Agaricomycotina</taxon>
        <taxon>Agaricomycetes</taxon>
        <taxon>Agaricomycetidae</taxon>
        <taxon>Agaricales</taxon>
        <taxon>Marasmiineae</taxon>
        <taxon>Omphalotaceae</taxon>
        <taxon>Marasmiellus</taxon>
    </lineage>
</organism>
<keyword evidence="1" id="KW-0677">Repeat</keyword>
<dbReference type="PANTHER" id="PTHR10039:SF16">
    <property type="entry name" value="GPI INOSITOL-DEACYLASE"/>
    <property type="match status" value="1"/>
</dbReference>
<protein>
    <recommendedName>
        <fullName evidence="2">Nephrocystin 3-like N-terminal domain-containing protein</fullName>
    </recommendedName>
</protein>
<dbReference type="Pfam" id="PF24883">
    <property type="entry name" value="NPHP3_N"/>
    <property type="match status" value="1"/>
</dbReference>
<dbReference type="Proteomes" id="UP001498398">
    <property type="component" value="Unassembled WGS sequence"/>
</dbReference>
<evidence type="ECO:0000259" key="2">
    <source>
        <dbReference type="Pfam" id="PF24883"/>
    </source>
</evidence>
<evidence type="ECO:0000256" key="1">
    <source>
        <dbReference type="ARBA" id="ARBA00022737"/>
    </source>
</evidence>
<sequence>MAYTLFLLARGQPQDNFGAQKNIQFFSGANQSEFLNTTINYVSGNQINSYDKNDNMSLEQKEKKLKEIYDWMKPSNPSQNYNQYLEMCTMAKTGEWFINSPKYKAWKETPSSMMWLQGEMGCGKSVLVSTVIKDLEDFKKPDNAIAYYYFDFRDASKQGFKDLIVSLIIQLSLTPHLLGEAYEILKQLYDKHKLGTNEASIITLRSTLMDLLSLSLSSSTQIVIDALDEMEGKAFQSFMELMSVLDQKKFQHLHVLVTSRPQLPIASFV</sequence>
<proteinExistence type="predicted"/>
<dbReference type="EMBL" id="JBANRG010000044">
    <property type="protein sequence ID" value="KAK7446338.1"/>
    <property type="molecule type" value="Genomic_DNA"/>
</dbReference>
<accession>A0ABR1J041</accession>
<dbReference type="InterPro" id="IPR056884">
    <property type="entry name" value="NPHP3-like_N"/>
</dbReference>